<dbReference type="RefSeq" id="WP_143146516.1">
    <property type="nucleotide sequence ID" value="NZ_FQUL01000038.1"/>
</dbReference>
<dbReference type="STRING" id="1121881.SAMN02745225_02006"/>
<accession>A0A1M4XFN2</accession>
<evidence type="ECO:0000313" key="1">
    <source>
        <dbReference type="EMBL" id="SHE92278.1"/>
    </source>
</evidence>
<sequence>MPIIRAMCQNCGDVELVPSDLKILVCSNTGDSSYTFHCPGCNRVVIKDTDKKVVEILVSAGVKMSFWRLPAELEESHAGPPIEVDDLINFHFEVSSPSFLERLRSYAAKKHDEK</sequence>
<keyword evidence="2" id="KW-1185">Reference proteome</keyword>
<organism evidence="1 2">
    <name type="scientific">Ferrithrix thermotolerans DSM 19514</name>
    <dbReference type="NCBI Taxonomy" id="1121881"/>
    <lineage>
        <taxon>Bacteria</taxon>
        <taxon>Bacillati</taxon>
        <taxon>Actinomycetota</taxon>
        <taxon>Acidimicrobiia</taxon>
        <taxon>Acidimicrobiales</taxon>
        <taxon>Acidimicrobiaceae</taxon>
        <taxon>Ferrithrix</taxon>
    </lineage>
</organism>
<dbReference type="OrthoDB" id="5188825at2"/>
<protein>
    <submittedName>
        <fullName evidence="1">Uncharacterized protein</fullName>
    </submittedName>
</protein>
<dbReference type="Proteomes" id="UP000184295">
    <property type="component" value="Unassembled WGS sequence"/>
</dbReference>
<dbReference type="EMBL" id="FQUL01000038">
    <property type="protein sequence ID" value="SHE92278.1"/>
    <property type="molecule type" value="Genomic_DNA"/>
</dbReference>
<gene>
    <name evidence="1" type="ORF">SAMN02745225_02006</name>
</gene>
<reference evidence="2" key="1">
    <citation type="submission" date="2016-11" db="EMBL/GenBank/DDBJ databases">
        <authorList>
            <person name="Varghese N."/>
            <person name="Submissions S."/>
        </authorList>
    </citation>
    <scope>NUCLEOTIDE SEQUENCE [LARGE SCALE GENOMIC DNA]</scope>
    <source>
        <strain evidence="2">DSM 19514</strain>
    </source>
</reference>
<dbReference type="AlphaFoldDB" id="A0A1M4XFN2"/>
<proteinExistence type="predicted"/>
<name>A0A1M4XFN2_9ACTN</name>
<evidence type="ECO:0000313" key="2">
    <source>
        <dbReference type="Proteomes" id="UP000184295"/>
    </source>
</evidence>